<dbReference type="EMBL" id="JANPWB010000005">
    <property type="protein sequence ID" value="KAJ1184166.1"/>
    <property type="molecule type" value="Genomic_DNA"/>
</dbReference>
<gene>
    <name evidence="2" type="ORF">NDU88_000976</name>
</gene>
<protein>
    <submittedName>
        <fullName evidence="2">Uncharacterized protein</fullName>
    </submittedName>
</protein>
<keyword evidence="3" id="KW-1185">Reference proteome</keyword>
<evidence type="ECO:0000313" key="2">
    <source>
        <dbReference type="EMBL" id="KAJ1184166.1"/>
    </source>
</evidence>
<reference evidence="2" key="1">
    <citation type="journal article" date="2022" name="bioRxiv">
        <title>Sequencing and chromosome-scale assembly of the giantPleurodeles waltlgenome.</title>
        <authorList>
            <person name="Brown T."/>
            <person name="Elewa A."/>
            <person name="Iarovenko S."/>
            <person name="Subramanian E."/>
            <person name="Araus A.J."/>
            <person name="Petzold A."/>
            <person name="Susuki M."/>
            <person name="Suzuki K.-i.T."/>
            <person name="Hayashi T."/>
            <person name="Toyoda A."/>
            <person name="Oliveira C."/>
            <person name="Osipova E."/>
            <person name="Leigh N.D."/>
            <person name="Simon A."/>
            <person name="Yun M.H."/>
        </authorList>
    </citation>
    <scope>NUCLEOTIDE SEQUENCE</scope>
    <source>
        <strain evidence="2">20211129_DDA</strain>
        <tissue evidence="2">Liver</tissue>
    </source>
</reference>
<sequence length="95" mass="9718">MPGRAPGHSLTPVPGTSAEAGPRLGGSQHASDALGQVRSGLCRRSGPPRGSPLPLLVSLPRGVVQDNRRSFGPSGADGSGVRHLRLRSHAPLVAF</sequence>
<proteinExistence type="predicted"/>
<dbReference type="AlphaFoldDB" id="A0AAV7U739"/>
<accession>A0AAV7U739</accession>
<name>A0AAV7U739_PLEWA</name>
<comment type="caution">
    <text evidence="2">The sequence shown here is derived from an EMBL/GenBank/DDBJ whole genome shotgun (WGS) entry which is preliminary data.</text>
</comment>
<dbReference type="Proteomes" id="UP001066276">
    <property type="component" value="Chromosome 3_1"/>
</dbReference>
<feature type="region of interest" description="Disordered" evidence="1">
    <location>
        <begin position="1"/>
        <end position="56"/>
    </location>
</feature>
<feature type="compositionally biased region" description="Low complexity" evidence="1">
    <location>
        <begin position="38"/>
        <end position="56"/>
    </location>
</feature>
<organism evidence="2 3">
    <name type="scientific">Pleurodeles waltl</name>
    <name type="common">Iberian ribbed newt</name>
    <dbReference type="NCBI Taxonomy" id="8319"/>
    <lineage>
        <taxon>Eukaryota</taxon>
        <taxon>Metazoa</taxon>
        <taxon>Chordata</taxon>
        <taxon>Craniata</taxon>
        <taxon>Vertebrata</taxon>
        <taxon>Euteleostomi</taxon>
        <taxon>Amphibia</taxon>
        <taxon>Batrachia</taxon>
        <taxon>Caudata</taxon>
        <taxon>Salamandroidea</taxon>
        <taxon>Salamandridae</taxon>
        <taxon>Pleurodelinae</taxon>
        <taxon>Pleurodeles</taxon>
    </lineage>
</organism>
<evidence type="ECO:0000313" key="3">
    <source>
        <dbReference type="Proteomes" id="UP001066276"/>
    </source>
</evidence>
<evidence type="ECO:0000256" key="1">
    <source>
        <dbReference type="SAM" id="MobiDB-lite"/>
    </source>
</evidence>